<keyword evidence="3 7" id="KW-0378">Hydrolase</keyword>
<organism evidence="9">
    <name type="scientific">Bacteroides faecis</name>
    <dbReference type="NCBI Taxonomy" id="674529"/>
    <lineage>
        <taxon>Bacteria</taxon>
        <taxon>Pseudomonadati</taxon>
        <taxon>Bacteroidota</taxon>
        <taxon>Bacteroidia</taxon>
        <taxon>Bacteroidales</taxon>
        <taxon>Bacteroidaceae</taxon>
        <taxon>Bacteroides</taxon>
    </lineage>
</organism>
<dbReference type="CDD" id="cd06529">
    <property type="entry name" value="S24_LexA-like"/>
    <property type="match status" value="1"/>
</dbReference>
<evidence type="ECO:0000256" key="5">
    <source>
        <dbReference type="ARBA" id="ARBA00023204"/>
    </source>
</evidence>
<dbReference type="GO" id="GO:0004252">
    <property type="term" value="F:serine-type endopeptidase activity"/>
    <property type="evidence" value="ECO:0007669"/>
    <property type="project" value="UniProtKB-EC"/>
</dbReference>
<accession>A0A6N2V6N2</accession>
<dbReference type="GO" id="GO:0006281">
    <property type="term" value="P:DNA repair"/>
    <property type="evidence" value="ECO:0007669"/>
    <property type="project" value="UniProtKB-KW"/>
</dbReference>
<evidence type="ECO:0000256" key="4">
    <source>
        <dbReference type="ARBA" id="ARBA00022813"/>
    </source>
</evidence>
<dbReference type="PRINTS" id="PR00726">
    <property type="entry name" value="LEXASERPTASE"/>
</dbReference>
<dbReference type="PANTHER" id="PTHR33516">
    <property type="entry name" value="LEXA REPRESSOR"/>
    <property type="match status" value="1"/>
</dbReference>
<dbReference type="Gene3D" id="2.10.109.10">
    <property type="entry name" value="Umud Fragment, subunit A"/>
    <property type="match status" value="1"/>
</dbReference>
<dbReference type="NCBIfam" id="NF007621">
    <property type="entry name" value="PRK10276.1"/>
    <property type="match status" value="1"/>
</dbReference>
<evidence type="ECO:0000256" key="2">
    <source>
        <dbReference type="ARBA" id="ARBA00022763"/>
    </source>
</evidence>
<dbReference type="InterPro" id="IPR006197">
    <property type="entry name" value="Peptidase_S24_LexA"/>
</dbReference>
<name>A0A6N2V6N2_9BACE</name>
<dbReference type="SUPFAM" id="SSF51306">
    <property type="entry name" value="LexA/Signal peptidase"/>
    <property type="match status" value="1"/>
</dbReference>
<evidence type="ECO:0000256" key="7">
    <source>
        <dbReference type="RuleBase" id="RU003991"/>
    </source>
</evidence>
<reference evidence="9" key="1">
    <citation type="submission" date="2019-11" db="EMBL/GenBank/DDBJ databases">
        <authorList>
            <person name="Feng L."/>
        </authorList>
    </citation>
    <scope>NUCLEOTIDE SEQUENCE</scope>
    <source>
        <strain evidence="9">BfaecisLFYP10</strain>
    </source>
</reference>
<comment type="similarity">
    <text evidence="1 7">Belongs to the peptidase S24 family.</text>
</comment>
<keyword evidence="6" id="KW-0742">SOS response</keyword>
<dbReference type="GO" id="GO:0009432">
    <property type="term" value="P:SOS response"/>
    <property type="evidence" value="ECO:0007669"/>
    <property type="project" value="UniProtKB-KW"/>
</dbReference>
<keyword evidence="4 7" id="KW-0068">Autocatalytic cleavage</keyword>
<feature type="domain" description="Peptidase S24/S26A/S26B/S26C" evidence="8">
    <location>
        <begin position="25"/>
        <end position="133"/>
    </location>
</feature>
<keyword evidence="2" id="KW-0227">DNA damage</keyword>
<dbReference type="AlphaFoldDB" id="A0A6N2V6N2"/>
<dbReference type="EC" id="3.4.21.88" evidence="9"/>
<dbReference type="EMBL" id="CACRSZ010000049">
    <property type="protein sequence ID" value="VYT25267.1"/>
    <property type="molecule type" value="Genomic_DNA"/>
</dbReference>
<sequence>MKKQLEIFKIDALSKQLLPYADQGIQAGFPSPAQDYMELSYDLNRELIKNPASSFIGRVKGLSMKDEGIEPGDLLIIDKSLEPEDGDLCVCFLDGEFTLKRVKIDKRKKTVWLVPSNPDFPSIKVTEDNQFIVWDIVTHTIKENRRKKRG</sequence>
<dbReference type="RefSeq" id="WP_156729844.1">
    <property type="nucleotide sequence ID" value="NZ_CACRSZ010000049.1"/>
</dbReference>
<dbReference type="InterPro" id="IPR036286">
    <property type="entry name" value="LexA/Signal_pep-like_sf"/>
</dbReference>
<dbReference type="InterPro" id="IPR015927">
    <property type="entry name" value="Peptidase_S24_S26A/B/C"/>
</dbReference>
<proteinExistence type="inferred from homology"/>
<evidence type="ECO:0000256" key="1">
    <source>
        <dbReference type="ARBA" id="ARBA00007484"/>
    </source>
</evidence>
<protein>
    <submittedName>
        <fullName evidence="9">LexA repressor</fullName>
        <ecNumber evidence="9">3.4.21.88</ecNumber>
    </submittedName>
</protein>
<dbReference type="Pfam" id="PF00717">
    <property type="entry name" value="Peptidase_S24"/>
    <property type="match status" value="1"/>
</dbReference>
<dbReference type="PANTHER" id="PTHR33516:SF2">
    <property type="entry name" value="LEXA REPRESSOR-RELATED"/>
    <property type="match status" value="1"/>
</dbReference>
<evidence type="ECO:0000256" key="3">
    <source>
        <dbReference type="ARBA" id="ARBA00022801"/>
    </source>
</evidence>
<keyword evidence="5" id="KW-0234">DNA repair</keyword>
<evidence type="ECO:0000313" key="9">
    <source>
        <dbReference type="EMBL" id="VYT25267.1"/>
    </source>
</evidence>
<evidence type="ECO:0000259" key="8">
    <source>
        <dbReference type="Pfam" id="PF00717"/>
    </source>
</evidence>
<evidence type="ECO:0000256" key="6">
    <source>
        <dbReference type="ARBA" id="ARBA00023236"/>
    </source>
</evidence>
<dbReference type="GO" id="GO:0006355">
    <property type="term" value="P:regulation of DNA-templated transcription"/>
    <property type="evidence" value="ECO:0007669"/>
    <property type="project" value="InterPro"/>
</dbReference>
<gene>
    <name evidence="9" type="primary">lexA</name>
    <name evidence="9" type="ORF">BFLFYP10_02009</name>
</gene>
<dbReference type="InterPro" id="IPR039418">
    <property type="entry name" value="LexA-like"/>
</dbReference>
<dbReference type="InterPro" id="IPR050077">
    <property type="entry name" value="LexA_repressor"/>
</dbReference>
<dbReference type="GO" id="GO:0003677">
    <property type="term" value="F:DNA binding"/>
    <property type="evidence" value="ECO:0007669"/>
    <property type="project" value="InterPro"/>
</dbReference>